<reference evidence="2" key="1">
    <citation type="submission" date="2017-04" db="EMBL/GenBank/DDBJ databases">
        <title>Genome evolution of the luminous symbionts of deep sea anglerfish.</title>
        <authorList>
            <person name="Hendry T.A."/>
        </authorList>
    </citation>
    <scope>NUCLEOTIDE SEQUENCE [LARGE SCALE GENOMIC DNA]</scope>
</reference>
<proteinExistence type="predicted"/>
<evidence type="ECO:0000313" key="2">
    <source>
        <dbReference type="Proteomes" id="UP000219020"/>
    </source>
</evidence>
<protein>
    <submittedName>
        <fullName evidence="1">Uncharacterized protein</fullName>
    </submittedName>
</protein>
<dbReference type="Proteomes" id="UP000219020">
    <property type="component" value="Unassembled WGS sequence"/>
</dbReference>
<dbReference type="EMBL" id="NBYY01000024">
    <property type="protein sequence ID" value="PCS22222.1"/>
    <property type="molecule type" value="Genomic_DNA"/>
</dbReference>
<organism evidence="1 2">
    <name type="scientific">Candidatus Enterovibrio escicola</name>
    <dbReference type="NCBI Taxonomy" id="1927127"/>
    <lineage>
        <taxon>Bacteria</taxon>
        <taxon>Pseudomonadati</taxon>
        <taxon>Pseudomonadota</taxon>
        <taxon>Gammaproteobacteria</taxon>
        <taxon>Vibrionales</taxon>
        <taxon>Vibrionaceae</taxon>
        <taxon>Enterovibrio</taxon>
    </lineage>
</organism>
<gene>
    <name evidence="1" type="ORF">BTN49_2176</name>
</gene>
<dbReference type="AlphaFoldDB" id="A0A2A5T238"/>
<name>A0A2A5T238_9GAMM</name>
<accession>A0A2A5T238</accession>
<comment type="caution">
    <text evidence="1">The sequence shown here is derived from an EMBL/GenBank/DDBJ whole genome shotgun (WGS) entry which is preliminary data.</text>
</comment>
<sequence>MDQLFYVCGSLETEQNQCAVELDLAPCYILNIWDFEGNVTEPSL</sequence>
<keyword evidence="2" id="KW-1185">Reference proteome</keyword>
<evidence type="ECO:0000313" key="1">
    <source>
        <dbReference type="EMBL" id="PCS22222.1"/>
    </source>
</evidence>